<reference evidence="5" key="1">
    <citation type="submission" date="2020-05" db="EMBL/GenBank/DDBJ databases">
        <authorList>
            <person name="Chiriac C."/>
            <person name="Salcher M."/>
            <person name="Ghai R."/>
            <person name="Kavagutti S V."/>
        </authorList>
    </citation>
    <scope>NUCLEOTIDE SEQUENCE</scope>
</reference>
<accession>A0A6J6U5H2</accession>
<keyword evidence="3" id="KW-0732">Signal</keyword>
<dbReference type="SUPFAM" id="SSF53822">
    <property type="entry name" value="Periplasmic binding protein-like I"/>
    <property type="match status" value="1"/>
</dbReference>
<organism evidence="5">
    <name type="scientific">freshwater metagenome</name>
    <dbReference type="NCBI Taxonomy" id="449393"/>
    <lineage>
        <taxon>unclassified sequences</taxon>
        <taxon>metagenomes</taxon>
        <taxon>ecological metagenomes</taxon>
    </lineage>
</organism>
<dbReference type="Pfam" id="PF13407">
    <property type="entry name" value="Peripla_BP_4"/>
    <property type="match status" value="1"/>
</dbReference>
<dbReference type="PANTHER" id="PTHR46847:SF1">
    <property type="entry name" value="D-ALLOSE-BINDING PERIPLASMIC PROTEIN-RELATED"/>
    <property type="match status" value="1"/>
</dbReference>
<comment type="subcellular location">
    <subcellularLocation>
        <location evidence="1">Cell envelope</location>
    </subcellularLocation>
</comment>
<dbReference type="CDD" id="cd19998">
    <property type="entry name" value="PBP1_ABC_sugar_binding-like"/>
    <property type="match status" value="1"/>
</dbReference>
<gene>
    <name evidence="5" type="ORF">UFOPK2810_01006</name>
</gene>
<dbReference type="PANTHER" id="PTHR46847">
    <property type="entry name" value="D-ALLOSE-BINDING PERIPLASMIC PROTEIN-RELATED"/>
    <property type="match status" value="1"/>
</dbReference>
<dbReference type="InterPro" id="IPR028082">
    <property type="entry name" value="Peripla_BP_I"/>
</dbReference>
<dbReference type="AlphaFoldDB" id="A0A6J6U5H2"/>
<proteinExistence type="inferred from homology"/>
<protein>
    <submittedName>
        <fullName evidence="5">Unannotated protein</fullName>
    </submittedName>
</protein>
<evidence type="ECO:0000256" key="2">
    <source>
        <dbReference type="ARBA" id="ARBA00007639"/>
    </source>
</evidence>
<evidence type="ECO:0000256" key="1">
    <source>
        <dbReference type="ARBA" id="ARBA00004196"/>
    </source>
</evidence>
<name>A0A6J6U5H2_9ZZZZ</name>
<evidence type="ECO:0000313" key="5">
    <source>
        <dbReference type="EMBL" id="CAB4754716.1"/>
    </source>
</evidence>
<dbReference type="EMBL" id="CAEZYZ010000163">
    <property type="protein sequence ID" value="CAB4754716.1"/>
    <property type="molecule type" value="Genomic_DNA"/>
</dbReference>
<dbReference type="PROSITE" id="PS51257">
    <property type="entry name" value="PROKAR_LIPOPROTEIN"/>
    <property type="match status" value="1"/>
</dbReference>
<dbReference type="InterPro" id="IPR025997">
    <property type="entry name" value="SBP_2_dom"/>
</dbReference>
<comment type="similarity">
    <text evidence="2">Belongs to the bacterial solute-binding protein 2 family.</text>
</comment>
<dbReference type="GO" id="GO:0030246">
    <property type="term" value="F:carbohydrate binding"/>
    <property type="evidence" value="ECO:0007669"/>
    <property type="project" value="UniProtKB-ARBA"/>
</dbReference>
<dbReference type="Gene3D" id="3.40.50.2300">
    <property type="match status" value="2"/>
</dbReference>
<evidence type="ECO:0000259" key="4">
    <source>
        <dbReference type="Pfam" id="PF13407"/>
    </source>
</evidence>
<feature type="domain" description="Periplasmic binding protein" evidence="4">
    <location>
        <begin position="63"/>
        <end position="321"/>
    </location>
</feature>
<sequence length="393" mass="40294">MKGTRTMMAALSALTIGVVLAGCSSGSSTASSGAASTAASTAASAAAPAASSDAAAPSAKYKVALSMSYSGNDWQSTSTNLILAASKVAPLADRVETVDVQIAGTDPQAQISQLQQMIAAGYNAIVMYPISPTALNPTIKQACEAGIVVVTYDSQVTEPCAYNVTFDQGAAGRQSAEYLADLMGNKGNVVMITGVAGTTADTDRTAAAEAVFKERGITVLDKCAGDWAQGPAGECMKRFFAAFDDINGVWAQAGGVAIPDAYDAAGKPYVPMIAEAENIWRLRLADPAYVAKGLKGASYGSPQYQGAAALKVAIDALDGKKPAENMVLIPYSWVPQEEVLVCKTGSIAELEAGCNAFAKGTVSEGFFADWYSPDYTPGLPLESALTGEAPAAS</sequence>
<dbReference type="GO" id="GO:0030313">
    <property type="term" value="C:cell envelope"/>
    <property type="evidence" value="ECO:0007669"/>
    <property type="project" value="UniProtKB-SubCell"/>
</dbReference>
<evidence type="ECO:0000256" key="3">
    <source>
        <dbReference type="ARBA" id="ARBA00022729"/>
    </source>
</evidence>